<organism evidence="1 2">
    <name type="scientific">Clathrospora elynae</name>
    <dbReference type="NCBI Taxonomy" id="706981"/>
    <lineage>
        <taxon>Eukaryota</taxon>
        <taxon>Fungi</taxon>
        <taxon>Dikarya</taxon>
        <taxon>Ascomycota</taxon>
        <taxon>Pezizomycotina</taxon>
        <taxon>Dothideomycetes</taxon>
        <taxon>Pleosporomycetidae</taxon>
        <taxon>Pleosporales</taxon>
        <taxon>Diademaceae</taxon>
        <taxon>Clathrospora</taxon>
    </lineage>
</organism>
<dbReference type="AlphaFoldDB" id="A0A6A5SSQ4"/>
<proteinExistence type="predicted"/>
<evidence type="ECO:0000313" key="2">
    <source>
        <dbReference type="Proteomes" id="UP000800038"/>
    </source>
</evidence>
<dbReference type="EMBL" id="ML976031">
    <property type="protein sequence ID" value="KAF1942850.1"/>
    <property type="molecule type" value="Genomic_DNA"/>
</dbReference>
<name>A0A6A5SSQ4_9PLEO</name>
<dbReference type="Proteomes" id="UP000800038">
    <property type="component" value="Unassembled WGS sequence"/>
</dbReference>
<sequence>MTLSAQRIGHISYSSKPRGKSLRVKVKYCAVAQGVCKDMAVARKAACVSQHRSLSLSLEEAYGGGSNNPLTHVQTHTIITYITYYT</sequence>
<protein>
    <submittedName>
        <fullName evidence="1">Uncharacterized protein</fullName>
    </submittedName>
</protein>
<evidence type="ECO:0000313" key="1">
    <source>
        <dbReference type="EMBL" id="KAF1942850.1"/>
    </source>
</evidence>
<accession>A0A6A5SSQ4</accession>
<reference evidence="1" key="1">
    <citation type="journal article" date="2020" name="Stud. Mycol.">
        <title>101 Dothideomycetes genomes: a test case for predicting lifestyles and emergence of pathogens.</title>
        <authorList>
            <person name="Haridas S."/>
            <person name="Albert R."/>
            <person name="Binder M."/>
            <person name="Bloem J."/>
            <person name="Labutti K."/>
            <person name="Salamov A."/>
            <person name="Andreopoulos B."/>
            <person name="Baker S."/>
            <person name="Barry K."/>
            <person name="Bills G."/>
            <person name="Bluhm B."/>
            <person name="Cannon C."/>
            <person name="Castanera R."/>
            <person name="Culley D."/>
            <person name="Daum C."/>
            <person name="Ezra D."/>
            <person name="Gonzalez J."/>
            <person name="Henrissat B."/>
            <person name="Kuo A."/>
            <person name="Liang C."/>
            <person name="Lipzen A."/>
            <person name="Lutzoni F."/>
            <person name="Magnuson J."/>
            <person name="Mondo S."/>
            <person name="Nolan M."/>
            <person name="Ohm R."/>
            <person name="Pangilinan J."/>
            <person name="Park H.-J."/>
            <person name="Ramirez L."/>
            <person name="Alfaro M."/>
            <person name="Sun H."/>
            <person name="Tritt A."/>
            <person name="Yoshinaga Y."/>
            <person name="Zwiers L.-H."/>
            <person name="Turgeon B."/>
            <person name="Goodwin S."/>
            <person name="Spatafora J."/>
            <person name="Crous P."/>
            <person name="Grigoriev I."/>
        </authorList>
    </citation>
    <scope>NUCLEOTIDE SEQUENCE</scope>
    <source>
        <strain evidence="1">CBS 161.51</strain>
    </source>
</reference>
<gene>
    <name evidence="1" type="ORF">EJ02DRAFT_488035</name>
</gene>
<keyword evidence="2" id="KW-1185">Reference proteome</keyword>